<dbReference type="GO" id="GO:0005829">
    <property type="term" value="C:cytosol"/>
    <property type="evidence" value="ECO:0007669"/>
    <property type="project" value="TreeGrafter"/>
</dbReference>
<gene>
    <name evidence="11" type="ORF">VT99_10212</name>
    <name evidence="12" type="ORF">VU00_10072</name>
</gene>
<keyword evidence="11" id="KW-0436">Ligase</keyword>
<dbReference type="InterPro" id="IPR029055">
    <property type="entry name" value="Ntn_hydrolases_N"/>
</dbReference>
<feature type="active site" description="For GATase activity" evidence="8">
    <location>
        <position position="2"/>
    </location>
</feature>
<dbReference type="PANTHER" id="PTHR43284">
    <property type="entry name" value="ASPARAGINE SYNTHETASE (GLUTAMINE-HYDROLYZING)"/>
    <property type="match status" value="1"/>
</dbReference>
<keyword evidence="5 9" id="KW-0067">ATP-binding</keyword>
<dbReference type="EMBL" id="MTKR01000007">
    <property type="protein sequence ID" value="RWX50901.1"/>
    <property type="molecule type" value="Genomic_DNA"/>
</dbReference>
<dbReference type="InterPro" id="IPR017932">
    <property type="entry name" value="GATase_2_dom"/>
</dbReference>
<keyword evidence="4 9" id="KW-0547">Nucleotide-binding</keyword>
<dbReference type="SUPFAM" id="SSF56235">
    <property type="entry name" value="N-terminal nucleophile aminohydrolases (Ntn hydrolases)"/>
    <property type="match status" value="1"/>
</dbReference>
<accession>A0A444J7X6</accession>
<dbReference type="SUPFAM" id="SSF52402">
    <property type="entry name" value="Adenine nucleotide alpha hydrolases-like"/>
    <property type="match status" value="1"/>
</dbReference>
<protein>
    <recommendedName>
        <fullName evidence="3">asparagine synthase (glutamine-hydrolyzing)</fullName>
        <ecNumber evidence="3">6.3.5.4</ecNumber>
    </recommendedName>
</protein>
<reference evidence="13 14" key="1">
    <citation type="submission" date="2017-01" db="EMBL/GenBank/DDBJ databases">
        <title>The cable genome- insights into the physiology and evolution of filamentous bacteria capable of sulfide oxidation via long distance electron transfer.</title>
        <authorList>
            <person name="Schreiber L."/>
            <person name="Bjerg J.T."/>
            <person name="Boggild A."/>
            <person name="Van De Vossenberg J."/>
            <person name="Meysman F."/>
            <person name="Nielsen L.P."/>
            <person name="Schramm A."/>
            <person name="Kjeldsen K.U."/>
        </authorList>
    </citation>
    <scope>NUCLEOTIDE SEQUENCE [LARGE SCALE GENOMIC DNA]</scope>
    <source>
        <strain evidence="11">A2</strain>
        <strain evidence="12">A3</strain>
    </source>
</reference>
<dbReference type="InterPro" id="IPR014729">
    <property type="entry name" value="Rossmann-like_a/b/a_fold"/>
</dbReference>
<evidence type="ECO:0000256" key="3">
    <source>
        <dbReference type="ARBA" id="ARBA00012737"/>
    </source>
</evidence>
<evidence type="ECO:0000256" key="5">
    <source>
        <dbReference type="ARBA" id="ARBA00022840"/>
    </source>
</evidence>
<dbReference type="EMBL" id="MTKQ01000021">
    <property type="protein sequence ID" value="RWX49150.1"/>
    <property type="molecule type" value="Genomic_DNA"/>
</dbReference>
<evidence type="ECO:0000313" key="11">
    <source>
        <dbReference type="EMBL" id="RWX49150.1"/>
    </source>
</evidence>
<dbReference type="AlphaFoldDB" id="A0A444J7X6"/>
<comment type="pathway">
    <text evidence="1">Amino-acid biosynthesis; L-asparagine biosynthesis; L-asparagine from L-aspartate (L-Gln route): step 1/1.</text>
</comment>
<feature type="binding site" evidence="9">
    <location>
        <begin position="359"/>
        <end position="360"/>
    </location>
    <ligand>
        <name>ATP</name>
        <dbReference type="ChEBI" id="CHEBI:30616"/>
    </ligand>
</feature>
<feature type="binding site" evidence="9">
    <location>
        <position position="96"/>
    </location>
    <ligand>
        <name>L-glutamine</name>
        <dbReference type="ChEBI" id="CHEBI:58359"/>
    </ligand>
</feature>
<dbReference type="PIRSF" id="PIRSF001589">
    <property type="entry name" value="Asn_synthetase_glu-h"/>
    <property type="match status" value="1"/>
</dbReference>
<dbReference type="PANTHER" id="PTHR43284:SF1">
    <property type="entry name" value="ASPARAGINE SYNTHETASE"/>
    <property type="match status" value="1"/>
</dbReference>
<dbReference type="GO" id="GO:0004066">
    <property type="term" value="F:asparagine synthase (glutamine-hydrolyzing) activity"/>
    <property type="evidence" value="ECO:0007669"/>
    <property type="project" value="UniProtKB-EC"/>
</dbReference>
<dbReference type="Pfam" id="PF13537">
    <property type="entry name" value="GATase_7"/>
    <property type="match status" value="1"/>
</dbReference>
<evidence type="ECO:0000256" key="2">
    <source>
        <dbReference type="ARBA" id="ARBA00005752"/>
    </source>
</evidence>
<proteinExistence type="inferred from homology"/>
<dbReference type="InterPro" id="IPR006426">
    <property type="entry name" value="Asn_synth_AEB"/>
</dbReference>
<dbReference type="GO" id="GO:0005524">
    <property type="term" value="F:ATP binding"/>
    <property type="evidence" value="ECO:0007669"/>
    <property type="project" value="UniProtKB-KW"/>
</dbReference>
<evidence type="ECO:0000313" key="14">
    <source>
        <dbReference type="Proteomes" id="UP000287615"/>
    </source>
</evidence>
<evidence type="ECO:0000313" key="13">
    <source>
        <dbReference type="Proteomes" id="UP000286862"/>
    </source>
</evidence>
<evidence type="ECO:0000256" key="9">
    <source>
        <dbReference type="PIRSR" id="PIRSR001589-2"/>
    </source>
</evidence>
<evidence type="ECO:0000256" key="7">
    <source>
        <dbReference type="ARBA" id="ARBA00048741"/>
    </source>
</evidence>
<dbReference type="Proteomes" id="UP000286862">
    <property type="component" value="Unassembled WGS sequence"/>
</dbReference>
<dbReference type="CDD" id="cd00712">
    <property type="entry name" value="AsnB"/>
    <property type="match status" value="1"/>
</dbReference>
<dbReference type="CDD" id="cd01991">
    <property type="entry name" value="Asn_synthase_B_C"/>
    <property type="match status" value="1"/>
</dbReference>
<evidence type="ECO:0000259" key="10">
    <source>
        <dbReference type="PROSITE" id="PS51278"/>
    </source>
</evidence>
<evidence type="ECO:0000313" key="12">
    <source>
        <dbReference type="EMBL" id="RWX50901.1"/>
    </source>
</evidence>
<comment type="catalytic activity">
    <reaction evidence="7">
        <text>L-aspartate + L-glutamine + ATP + H2O = L-asparagine + L-glutamate + AMP + diphosphate + H(+)</text>
        <dbReference type="Rhea" id="RHEA:12228"/>
        <dbReference type="ChEBI" id="CHEBI:15377"/>
        <dbReference type="ChEBI" id="CHEBI:15378"/>
        <dbReference type="ChEBI" id="CHEBI:29985"/>
        <dbReference type="ChEBI" id="CHEBI:29991"/>
        <dbReference type="ChEBI" id="CHEBI:30616"/>
        <dbReference type="ChEBI" id="CHEBI:33019"/>
        <dbReference type="ChEBI" id="CHEBI:58048"/>
        <dbReference type="ChEBI" id="CHEBI:58359"/>
        <dbReference type="ChEBI" id="CHEBI:456215"/>
        <dbReference type="EC" id="6.3.5.4"/>
    </reaction>
</comment>
<dbReference type="PROSITE" id="PS51278">
    <property type="entry name" value="GATASE_TYPE_2"/>
    <property type="match status" value="1"/>
</dbReference>
<dbReference type="NCBIfam" id="TIGR01536">
    <property type="entry name" value="asn_synth_AEB"/>
    <property type="match status" value="1"/>
</dbReference>
<feature type="binding site" evidence="9">
    <location>
        <position position="284"/>
    </location>
    <ligand>
        <name>ATP</name>
        <dbReference type="ChEBI" id="CHEBI:30616"/>
    </ligand>
</feature>
<evidence type="ECO:0000256" key="6">
    <source>
        <dbReference type="ARBA" id="ARBA00022962"/>
    </source>
</evidence>
<keyword evidence="8" id="KW-0061">Asparagine biosynthesis</keyword>
<dbReference type="Proteomes" id="UP000287615">
    <property type="component" value="Unassembled WGS sequence"/>
</dbReference>
<organism evidence="11 13">
    <name type="scientific">Candidatus Electrothrix marina</name>
    <dbReference type="NCBI Taxonomy" id="1859130"/>
    <lineage>
        <taxon>Bacteria</taxon>
        <taxon>Pseudomonadati</taxon>
        <taxon>Thermodesulfobacteriota</taxon>
        <taxon>Desulfobulbia</taxon>
        <taxon>Desulfobulbales</taxon>
        <taxon>Desulfobulbaceae</taxon>
        <taxon>Candidatus Electrothrix</taxon>
    </lineage>
</organism>
<keyword evidence="8" id="KW-0028">Amino-acid biosynthesis</keyword>
<dbReference type="EC" id="6.3.5.4" evidence="3"/>
<comment type="similarity">
    <text evidence="2">Belongs to the asparagine synthetase family.</text>
</comment>
<evidence type="ECO:0000256" key="1">
    <source>
        <dbReference type="ARBA" id="ARBA00005187"/>
    </source>
</evidence>
<evidence type="ECO:0000256" key="4">
    <source>
        <dbReference type="ARBA" id="ARBA00022741"/>
    </source>
</evidence>
<name>A0A444J7X6_9BACT</name>
<dbReference type="Gene3D" id="3.60.20.10">
    <property type="entry name" value="Glutamine Phosphoribosylpyrophosphate, subunit 1, domain 1"/>
    <property type="match status" value="1"/>
</dbReference>
<sequence length="632" mass="72473">MCGIFGVVSQKPLQLDIETYTQALSHRGPDDYGIHQDKYSSLGHRRLSIIDLSGSKQPIYNEDRSKCIIFNGEIYNFQELRKELLSKGHRFSTNGDTETILHGFEEWGSKCVDRLRGMFAFAIWDLNRKKLFIARDRLGIKPLFFAQHQDRLYFASEMKAILADPSFPRQINELALTSYFSYSYIPAPLTIFSDIHKLEPGHTITWEDGRCRKEKFWDLQFTPDHGKSESYYMDTFMGLLQEAVELRMTSEVPLGAFLSGGIDSSAIVALMSKASADPVNTFCVGFGGNTGGYLDERGYASQVAERYDTAHQNYEVDMTSDGLMEKIVRAFDEPFADDSTIPSYFVCKAAKENVTVALSGLGGDEIFGGYERYLGFKLRGLYNKVPSFVRSNIIAKIVARLPERADGHYTINHMKRFVRSSELAADRCYLSYLSILKDNLRRELFADRRRFSGYHSPCDDIFLQHFNSDNVEGDINSLDRALYCDMKTYLPEDILAVTDRLSMHHSLEVRVPFIDHKLLEFCATIPVDIRMKGFQKKYLLKKAVRPLLPKEVIDHRKQGFIGPMTQWLKHDLKPYVLDTLTEKNLGKHGLLDFATVNKVLDEHFSGKEIHDTLIWSLLIFQKWFDMYIEDGV</sequence>
<evidence type="ECO:0000256" key="8">
    <source>
        <dbReference type="PIRSR" id="PIRSR001589-1"/>
    </source>
</evidence>
<dbReference type="GO" id="GO:0006529">
    <property type="term" value="P:asparagine biosynthetic process"/>
    <property type="evidence" value="ECO:0007669"/>
    <property type="project" value="UniProtKB-KW"/>
</dbReference>
<keyword evidence="6 8" id="KW-0315">Glutamine amidotransferase</keyword>
<dbReference type="InterPro" id="IPR001962">
    <property type="entry name" value="Asn_synthase"/>
</dbReference>
<comment type="caution">
    <text evidence="11">The sequence shown here is derived from an EMBL/GenBank/DDBJ whole genome shotgun (WGS) entry which is preliminary data.</text>
</comment>
<dbReference type="Pfam" id="PF00733">
    <property type="entry name" value="Asn_synthase"/>
    <property type="match status" value="1"/>
</dbReference>
<feature type="domain" description="Glutamine amidotransferase type-2" evidence="10">
    <location>
        <begin position="2"/>
        <end position="209"/>
    </location>
</feature>
<dbReference type="Gene3D" id="3.40.50.620">
    <property type="entry name" value="HUPs"/>
    <property type="match status" value="1"/>
</dbReference>
<dbReference type="InterPro" id="IPR051786">
    <property type="entry name" value="ASN_synthetase/amidase"/>
</dbReference>
<dbReference type="InterPro" id="IPR033738">
    <property type="entry name" value="AsnB_N"/>
</dbReference>